<dbReference type="PANTHER" id="PTHR11227">
    <property type="entry name" value="WD-REPEAT PROTEIN INTERACTING WITH PHOSPHOINOSIDES WIPI -RELATED"/>
    <property type="match status" value="1"/>
</dbReference>
<evidence type="ECO:0000313" key="12">
    <source>
        <dbReference type="Proteomes" id="UP000429181"/>
    </source>
</evidence>
<dbReference type="Pfam" id="PF21032">
    <property type="entry name" value="PROPPIN"/>
    <property type="match status" value="1"/>
</dbReference>
<keyword evidence="7" id="KW-0472">Membrane</keyword>
<comment type="function">
    <text evidence="9">Component of the autophagy machinery that controls the major intracellular degradation process by which cytoplasmic materials are packaged into autophagosomes and delivered to lysosomes for degradation. Involved in an early step of the formation of preautophagosomal structures. Binds and is activated by phosphatidylinositol 3-phosphate (PtdIns3P) forming on membranes of the endoplasmic reticulum upon activation of the upstream ULK1 and PI3 kinases. Mediates ER-isolation membranes contacts by interacting with the ULK1:RB1CC1 complex and PtdIns3P. Once activated, WIPI2 recruits at phagophore assembly sites the ATG12-ATG5-ATG16L1 complex that directly controls the elongation of the nascent autophagosomal membrane.</text>
</comment>
<dbReference type="InterPro" id="IPR001680">
    <property type="entry name" value="WD40_rpt"/>
</dbReference>
<keyword evidence="3" id="KW-0853">WD repeat</keyword>
<dbReference type="InterPro" id="IPR015943">
    <property type="entry name" value="WD40/YVTN_repeat-like_dom_sf"/>
</dbReference>
<keyword evidence="4" id="KW-0677">Repeat</keyword>
<protein>
    <recommendedName>
        <fullName evidence="2">WD repeat domain phosphoinositide-interacting protein 2</fullName>
    </recommendedName>
</protein>
<dbReference type="GO" id="GO:0032266">
    <property type="term" value="F:phosphatidylinositol-3-phosphate binding"/>
    <property type="evidence" value="ECO:0007669"/>
    <property type="project" value="Ensembl"/>
</dbReference>
<evidence type="ECO:0000256" key="10">
    <source>
        <dbReference type="ARBA" id="ARBA00062217"/>
    </source>
</evidence>
<evidence type="ECO:0000256" key="6">
    <source>
        <dbReference type="ARBA" id="ARBA00023121"/>
    </source>
</evidence>
<reference evidence="11" key="2">
    <citation type="submission" date="2025-08" db="UniProtKB">
        <authorList>
            <consortium name="Ensembl"/>
        </authorList>
    </citation>
    <scope>IDENTIFICATION</scope>
</reference>
<dbReference type="GO" id="GO:0005829">
    <property type="term" value="C:cytosol"/>
    <property type="evidence" value="ECO:0007669"/>
    <property type="project" value="Ensembl"/>
</dbReference>
<evidence type="ECO:0000256" key="4">
    <source>
        <dbReference type="ARBA" id="ARBA00022737"/>
    </source>
</evidence>
<evidence type="ECO:0000256" key="1">
    <source>
        <dbReference type="ARBA" id="ARBA00004106"/>
    </source>
</evidence>
<sequence>MREHLGPVTCQVRPVWNGWLACGRELVVSEEQALLSGCGAACGPRLGLVNRELDLGVCPPPAPELSTGSLPLDTCSCAGTPAPVGRGTHPRGFVFSLLSADTEDVCIVERLFSSSLVAIVSLKAPRKLKVCHFKKGTEICNYSYSNTILAVKLNRQRLIVCLEESLYIHNIRDMKVLHTIRETPPNPTGLCALSINNDNCYLAYPGSATIGEVQVFDTINLRAANMIPAHDSPLAALAFDASGTKLATASEKGTVIRVFSIPEGQKLFEFRRGVKRCVSICSLAFSMDGMFLSASSNTETVHIFKLETVKEKPQEEPTTWTGYFGKVLMASTSYLPSQVTEMFNQGRAFATVRLPFCGHKNICALATLDGSMETTNEILDSTSHDCPLVTQAYSVAVAKGPHVPSSPTALGKGWAEPGAEHRGCCSRSAASLPVALRRRPADLRPAVVKHSFQGLPRLSPFLHF</sequence>
<dbReference type="Proteomes" id="UP000429181">
    <property type="component" value="Chromosome 25"/>
</dbReference>
<name>A0A4W2HSP9_BOBOX</name>
<accession>A0A4W2HSP9</accession>
<organism evidence="11 12">
    <name type="scientific">Bos indicus x Bos taurus</name>
    <name type="common">Hybrid cattle</name>
    <dbReference type="NCBI Taxonomy" id="30522"/>
    <lineage>
        <taxon>Eukaryota</taxon>
        <taxon>Metazoa</taxon>
        <taxon>Chordata</taxon>
        <taxon>Craniata</taxon>
        <taxon>Vertebrata</taxon>
        <taxon>Euteleostomi</taxon>
        <taxon>Mammalia</taxon>
        <taxon>Eutheria</taxon>
        <taxon>Laurasiatheria</taxon>
        <taxon>Artiodactyla</taxon>
        <taxon>Ruminantia</taxon>
        <taxon>Pecora</taxon>
        <taxon>Bovidae</taxon>
        <taxon>Bovinae</taxon>
        <taxon>Bos</taxon>
    </lineage>
</organism>
<dbReference type="Ensembl" id="ENSBIXT00005046486.1">
    <property type="protein sequence ID" value="ENSBIXP00005035898.1"/>
    <property type="gene ID" value="ENSBIXG00005002852.1"/>
</dbReference>
<gene>
    <name evidence="11" type="primary">WIPI2</name>
</gene>
<evidence type="ECO:0000313" key="11">
    <source>
        <dbReference type="Ensembl" id="ENSBIXP00005035898.1"/>
    </source>
</evidence>
<dbReference type="SUPFAM" id="SSF50978">
    <property type="entry name" value="WD40 repeat-like"/>
    <property type="match status" value="1"/>
</dbReference>
<dbReference type="GeneTree" id="ENSGT00940000155537"/>
<dbReference type="GO" id="GO:0080025">
    <property type="term" value="F:phosphatidylinositol-3,5-bisphosphate binding"/>
    <property type="evidence" value="ECO:0007669"/>
    <property type="project" value="Ensembl"/>
</dbReference>
<comment type="similarity">
    <text evidence="8">Belongs to the WD repeat PROPPIN family.</text>
</comment>
<dbReference type="InterPro" id="IPR048720">
    <property type="entry name" value="PROPPIN"/>
</dbReference>
<comment type="subcellular location">
    <subcellularLocation>
        <location evidence="1">Preautophagosomal structure membrane</location>
        <topology evidence="1">Peripheral membrane protein</topology>
        <orientation evidence="1">Cytoplasmic side</orientation>
    </subcellularLocation>
</comment>
<evidence type="ECO:0000256" key="9">
    <source>
        <dbReference type="ARBA" id="ARBA00056098"/>
    </source>
</evidence>
<evidence type="ECO:0000256" key="5">
    <source>
        <dbReference type="ARBA" id="ARBA00023006"/>
    </source>
</evidence>
<comment type="subunit">
    <text evidence="10">Interacts with TECPR1. Interacts with ATG16L1. Interacts with ATG5. Interacts with WIPI1. Interacts with WDR45. May interact with NUDC. Interacts with ULK1 and RB1CC1.</text>
</comment>
<dbReference type="AlphaFoldDB" id="A0A4W2HSP9"/>
<dbReference type="GO" id="GO:0034045">
    <property type="term" value="C:phagophore assembly site membrane"/>
    <property type="evidence" value="ECO:0007669"/>
    <property type="project" value="UniProtKB-SubCell"/>
</dbReference>
<keyword evidence="5" id="KW-0072">Autophagy</keyword>
<evidence type="ECO:0000256" key="8">
    <source>
        <dbReference type="ARBA" id="ARBA00025740"/>
    </source>
</evidence>
<evidence type="ECO:0000256" key="2">
    <source>
        <dbReference type="ARBA" id="ARBA00019990"/>
    </source>
</evidence>
<keyword evidence="6" id="KW-0446">Lipid-binding</keyword>
<proteinExistence type="inferred from homology"/>
<dbReference type="GO" id="GO:0009267">
    <property type="term" value="P:cellular response to starvation"/>
    <property type="evidence" value="ECO:0007669"/>
    <property type="project" value="Ensembl"/>
</dbReference>
<dbReference type="SMART" id="SM00320">
    <property type="entry name" value="WD40"/>
    <property type="match status" value="2"/>
</dbReference>
<dbReference type="GO" id="GO:0005654">
    <property type="term" value="C:nucleoplasm"/>
    <property type="evidence" value="ECO:0007669"/>
    <property type="project" value="Ensembl"/>
</dbReference>
<dbReference type="Gene3D" id="2.130.10.10">
    <property type="entry name" value="YVTN repeat-like/Quinoprotein amine dehydrogenase"/>
    <property type="match status" value="1"/>
</dbReference>
<dbReference type="FunFam" id="2.130.10.10:FF:000145">
    <property type="entry name" value="WD repeat domain phosphoinositide-interacting protein 2"/>
    <property type="match status" value="1"/>
</dbReference>
<evidence type="ECO:0000256" key="3">
    <source>
        <dbReference type="ARBA" id="ARBA00022574"/>
    </source>
</evidence>
<dbReference type="GO" id="GO:0034497">
    <property type="term" value="P:protein localization to phagophore assembly site"/>
    <property type="evidence" value="ECO:0007669"/>
    <property type="project" value="Ensembl"/>
</dbReference>
<reference evidence="11 12" key="1">
    <citation type="submission" date="2018-11" db="EMBL/GenBank/DDBJ databases">
        <title>Haplotype-resolved cattle genomes.</title>
        <authorList>
            <person name="Low W.Y."/>
            <person name="Tearle R."/>
            <person name="Bickhart D.M."/>
            <person name="Rosen B.D."/>
            <person name="Koren S."/>
            <person name="Rhie A."/>
            <person name="Hiendleder S."/>
            <person name="Phillippy A.M."/>
            <person name="Smith T.P.L."/>
            <person name="Williams J.L."/>
        </authorList>
    </citation>
    <scope>NUCLEOTIDE SEQUENCE [LARGE SCALE GENOMIC DNA]</scope>
</reference>
<evidence type="ECO:0000256" key="7">
    <source>
        <dbReference type="ARBA" id="ARBA00023136"/>
    </source>
</evidence>
<dbReference type="InterPro" id="IPR036322">
    <property type="entry name" value="WD40_repeat_dom_sf"/>
</dbReference>
<dbReference type="GO" id="GO:0032991">
    <property type="term" value="C:protein-containing complex"/>
    <property type="evidence" value="ECO:0007669"/>
    <property type="project" value="Ensembl"/>
</dbReference>